<evidence type="ECO:0000313" key="2">
    <source>
        <dbReference type="EMBL" id="MBM7130413.1"/>
    </source>
</evidence>
<gene>
    <name evidence="2" type="ORF">ISS99_12805</name>
</gene>
<dbReference type="RefSeq" id="WP_204632003.1">
    <property type="nucleotide sequence ID" value="NZ_BSOC01000002.1"/>
</dbReference>
<keyword evidence="3" id="KW-1185">Reference proteome</keyword>
<comment type="caution">
    <text evidence="2">The sequence shown here is derived from an EMBL/GenBank/DDBJ whole genome shotgun (WGS) entry which is preliminary data.</text>
</comment>
<evidence type="ECO:0008006" key="4">
    <source>
        <dbReference type="Google" id="ProtNLM"/>
    </source>
</evidence>
<feature type="signal peptide" evidence="1">
    <location>
        <begin position="1"/>
        <end position="21"/>
    </location>
</feature>
<keyword evidence="1" id="KW-0732">Signal</keyword>
<name>A0ABS2KGW7_9GAMM</name>
<evidence type="ECO:0000256" key="1">
    <source>
        <dbReference type="SAM" id="SignalP"/>
    </source>
</evidence>
<evidence type="ECO:0000313" key="3">
    <source>
        <dbReference type="Proteomes" id="UP001430193"/>
    </source>
</evidence>
<feature type="chain" id="PRO_5046857451" description="Lipoprotein" evidence="1">
    <location>
        <begin position="22"/>
        <end position="168"/>
    </location>
</feature>
<proteinExistence type="predicted"/>
<dbReference type="Proteomes" id="UP001430193">
    <property type="component" value="Unassembled WGS sequence"/>
</dbReference>
<sequence length="168" mass="17970">MRKLTLVATALALTGCLALSACNNSSDNQQQAAAQPQKLTKPTDPNDMKAWNAYLGQIVQQNMQGMTAPQPYPYLVPAGDSDDAKDAFDRQLSNVQDTVARGVLPGNLLVFAGPSSGKTADLLTTAFKDAKPGSFKGVIVLFIGDQADEQRVDDVLKPTNATIRFVQM</sequence>
<protein>
    <recommendedName>
        <fullName evidence="4">Lipoprotein</fullName>
    </recommendedName>
</protein>
<dbReference type="EMBL" id="JADIKF010000039">
    <property type="protein sequence ID" value="MBM7130413.1"/>
    <property type="molecule type" value="Genomic_DNA"/>
</dbReference>
<reference evidence="2" key="1">
    <citation type="submission" date="2020-10" db="EMBL/GenBank/DDBJ databases">
        <title>Phylogeny of dyella-like bacteria.</title>
        <authorList>
            <person name="Fu J."/>
        </authorList>
    </citation>
    <scope>NUCLEOTIDE SEQUENCE</scope>
    <source>
        <strain evidence="2">DHON07</strain>
    </source>
</reference>
<accession>A0ABS2KGW7</accession>
<dbReference type="PROSITE" id="PS51257">
    <property type="entry name" value="PROKAR_LIPOPROTEIN"/>
    <property type="match status" value="1"/>
</dbReference>
<organism evidence="2 3">
    <name type="scientific">Dyella mobilis</name>
    <dbReference type="NCBI Taxonomy" id="1849582"/>
    <lineage>
        <taxon>Bacteria</taxon>
        <taxon>Pseudomonadati</taxon>
        <taxon>Pseudomonadota</taxon>
        <taxon>Gammaproteobacteria</taxon>
        <taxon>Lysobacterales</taxon>
        <taxon>Rhodanobacteraceae</taxon>
        <taxon>Dyella</taxon>
    </lineage>
</organism>